<dbReference type="PANTHER" id="PTHR11161:SF0">
    <property type="entry name" value="O-ACYLTRANSFERASE LIKE PROTEIN"/>
    <property type="match status" value="1"/>
</dbReference>
<accession>A0A1J1HGK0</accession>
<keyword evidence="1" id="KW-0472">Membrane</keyword>
<feature type="transmembrane region" description="Helical" evidence="1">
    <location>
        <begin position="353"/>
        <end position="371"/>
    </location>
</feature>
<dbReference type="GO" id="GO:0016747">
    <property type="term" value="F:acyltransferase activity, transferring groups other than amino-acyl groups"/>
    <property type="evidence" value="ECO:0007669"/>
    <property type="project" value="InterPro"/>
</dbReference>
<evidence type="ECO:0000256" key="1">
    <source>
        <dbReference type="SAM" id="Phobius"/>
    </source>
</evidence>
<evidence type="ECO:0000259" key="2">
    <source>
        <dbReference type="SMART" id="SM00703"/>
    </source>
</evidence>
<name>A0A1J1HGK0_9DIPT</name>
<dbReference type="OrthoDB" id="207378at2759"/>
<feature type="transmembrane region" description="Helical" evidence="1">
    <location>
        <begin position="151"/>
        <end position="174"/>
    </location>
</feature>
<dbReference type="InterPro" id="IPR002656">
    <property type="entry name" value="Acyl_transf_3_dom"/>
</dbReference>
<keyword evidence="4" id="KW-1185">Reference proteome</keyword>
<dbReference type="AlphaFoldDB" id="A0A1J1HGK0"/>
<keyword evidence="1" id="KW-1133">Transmembrane helix</keyword>
<evidence type="ECO:0000313" key="3">
    <source>
        <dbReference type="EMBL" id="CRK86532.1"/>
    </source>
</evidence>
<dbReference type="Pfam" id="PF20146">
    <property type="entry name" value="NRF"/>
    <property type="match status" value="1"/>
</dbReference>
<feature type="transmembrane region" description="Helical" evidence="1">
    <location>
        <begin position="219"/>
        <end position="242"/>
    </location>
</feature>
<dbReference type="Proteomes" id="UP000183832">
    <property type="component" value="Unassembled WGS sequence"/>
</dbReference>
<dbReference type="InterPro" id="IPR052728">
    <property type="entry name" value="O2_lipid_transport_reg"/>
</dbReference>
<dbReference type="SMART" id="SM00703">
    <property type="entry name" value="NRF"/>
    <property type="match status" value="1"/>
</dbReference>
<dbReference type="Pfam" id="PF01757">
    <property type="entry name" value="Acyl_transf_3"/>
    <property type="match status" value="1"/>
</dbReference>
<dbReference type="InterPro" id="IPR006621">
    <property type="entry name" value="Nose-resist-to-fluoxetine_N"/>
</dbReference>
<feature type="transmembrane region" description="Helical" evidence="1">
    <location>
        <begin position="451"/>
        <end position="469"/>
    </location>
</feature>
<organism evidence="3 4">
    <name type="scientific">Clunio marinus</name>
    <dbReference type="NCBI Taxonomy" id="568069"/>
    <lineage>
        <taxon>Eukaryota</taxon>
        <taxon>Metazoa</taxon>
        <taxon>Ecdysozoa</taxon>
        <taxon>Arthropoda</taxon>
        <taxon>Hexapoda</taxon>
        <taxon>Insecta</taxon>
        <taxon>Pterygota</taxon>
        <taxon>Neoptera</taxon>
        <taxon>Endopterygota</taxon>
        <taxon>Diptera</taxon>
        <taxon>Nematocera</taxon>
        <taxon>Chironomoidea</taxon>
        <taxon>Chironomidae</taxon>
        <taxon>Clunio</taxon>
    </lineage>
</organism>
<protein>
    <submittedName>
        <fullName evidence="3">CLUMA_CG000223, isoform A</fullName>
    </submittedName>
</protein>
<feature type="transmembrane region" description="Helical" evidence="1">
    <location>
        <begin position="263"/>
        <end position="282"/>
    </location>
</feature>
<feature type="transmembrane region" description="Helical" evidence="1">
    <location>
        <begin position="520"/>
        <end position="539"/>
    </location>
</feature>
<feature type="transmembrane region" description="Helical" evidence="1">
    <location>
        <begin position="413"/>
        <end position="431"/>
    </location>
</feature>
<feature type="domain" description="Nose resistant-to-fluoxetine protein N-terminal" evidence="2">
    <location>
        <begin position="13"/>
        <end position="140"/>
    </location>
</feature>
<evidence type="ECO:0000313" key="4">
    <source>
        <dbReference type="Proteomes" id="UP000183832"/>
    </source>
</evidence>
<feature type="transmembrane region" description="Helical" evidence="1">
    <location>
        <begin position="322"/>
        <end position="346"/>
    </location>
</feature>
<dbReference type="PANTHER" id="PTHR11161">
    <property type="entry name" value="O-ACYLTRANSFERASE"/>
    <property type="match status" value="1"/>
</dbReference>
<dbReference type="EMBL" id="CVRI01000001">
    <property type="protein sequence ID" value="CRK86532.1"/>
    <property type="molecule type" value="Genomic_DNA"/>
</dbReference>
<sequence length="545" mass="63444">MSLKSYLEFINGKTSCEVELRRLLNAFNESEKWALDVVDSWGDPSKALQNSRSFDFGRFVDCTGFQNDSFSGKYCVAKFSPMRIKAKNDDSHQIWRLLSNLKSEFKSGLCIPSVCNEKELKDIGQSLTDNHSVELNFVKCYEPFTFKMLDYVLIFILLTVIFIVIFCTIGSEIINCIDAIKVLSAIWIIIGHRNDMIAQLFGYKTEQKTLWSSAMNNMILSYFNCVDTFLTCSAILVTQSFLKLFDSGKFRLLQVLILRYLRYLPILGILLMFSASSLPQFFASGPLFFIIRQRRIKCSQTWWSTLLFIQNFVHVNDSCMNYAWYLAVDLQLFLLATVFTYLLWLFGKKFLRIIFLVICSLQFCTFIKLQNKTMHPIKWYKQPQYRLAEYLVGIMFGYLMYTKNKKKLNLGKSITSACWMLSLGFLGTHIFTRSLLTYNGLFKSFIESVHLEIWTCSISWIIFACHVLKSGNILRKFLSHSFWQPLSKICLSVYLAHFKYLEITHLNQKEFNVQTLWQKISIFTTDVVISFILGLILFIENITKV</sequence>
<proteinExistence type="predicted"/>
<gene>
    <name evidence="3" type="ORF">CLUMA_CG000223</name>
</gene>
<keyword evidence="1" id="KW-0812">Transmembrane</keyword>
<reference evidence="3" key="1">
    <citation type="submission" date="2015-04" db="EMBL/GenBank/DDBJ databases">
        <authorList>
            <person name="Syromyatnikov M.Y."/>
            <person name="Popov V.N."/>
        </authorList>
    </citation>
    <scope>NUCLEOTIDE SEQUENCE [LARGE SCALE GENOMIC DNA]</scope>
</reference>